<evidence type="ECO:0000259" key="12">
    <source>
        <dbReference type="PROSITE" id="PS50011"/>
    </source>
</evidence>
<dbReference type="Pfam" id="PF00069">
    <property type="entry name" value="Pkinase"/>
    <property type="match status" value="1"/>
</dbReference>
<evidence type="ECO:0000256" key="5">
    <source>
        <dbReference type="ARBA" id="ARBA00022741"/>
    </source>
</evidence>
<organism evidence="13 14">
    <name type="scientific">Cerrena zonata</name>
    <dbReference type="NCBI Taxonomy" id="2478898"/>
    <lineage>
        <taxon>Eukaryota</taxon>
        <taxon>Fungi</taxon>
        <taxon>Dikarya</taxon>
        <taxon>Basidiomycota</taxon>
        <taxon>Agaricomycotina</taxon>
        <taxon>Agaricomycetes</taxon>
        <taxon>Polyporales</taxon>
        <taxon>Cerrenaceae</taxon>
        <taxon>Cerrena</taxon>
    </lineage>
</organism>
<sequence length="778" mass="85790">MSLRWSKRRDRLFNLLGYDSKGSEEEVALALDRILHGQSVIGRTSKTAQIDDLRFSDKDLNVVGTLEYGQFGVIDVVSCKLNGRVYVRKTIEKRFALKTRDQCSPQNERNILLRALKSQTKWAPHLLCAYQTATHLNLVMDYAEGGTLWDVLESSPLDGKVSEADIQWWAPQAISAIDWCHSQGFVHRDIKPHNFVLTSNAHVLLIDFGSAAPLLPPNSDGSQQIAKVHCQAPCGTCDYISPEILQAHEEALVALEMSEDNLQPQDDSVGGYGRETDWWSLGAMLYEMAYGVAPFFASDIRQTYAKITDHARSLRFKNNISLSSSFKDFLRRLLTTAELRLGRCSIDEIRFHAFFEGTNWSNLHDQSTPTDLHLPQFTYSTPIAPDATNQPSHSLAFTQMSDQSDSRAFAFSALFVSSPASAQGGSLLQATPLRTPSQGSSRSILRDHTTATSFIGFSWGPTRDAFGSAGDQQDSSPANHQLFTPRPLGHATSLSPFSTLQERNPQSTPAGAQRYPFATPVRPSAFTPYGTLPRASTIRRTAPRRTVSDREAMKQLVDCIGMSARKKVLESGRKPKALIKLPNSRSSTLKELRFDKSVMVLNDAGISYKIDSGSASVSDTTGVSLSKLEYSASSRSFSAQSLPEATYSLLTESDSSLDSDIPPSPSPSPRPGSAMSVLSRRSQTPTTAYFLRVGSNSSRSVDSKVFHSPLIPADPQWGTAPPRTTDAGVNENSKSQMANEDLSYDMLDAFEKRHSRLMDDIGLLRGRLDRVSGRLRRS</sequence>
<evidence type="ECO:0000256" key="9">
    <source>
        <dbReference type="ARBA" id="ARBA00047899"/>
    </source>
</evidence>
<keyword evidence="4" id="KW-0808">Transferase</keyword>
<keyword evidence="14" id="KW-1185">Reference proteome</keyword>
<feature type="compositionally biased region" description="Polar residues" evidence="11">
    <location>
        <begin position="492"/>
        <end position="510"/>
    </location>
</feature>
<dbReference type="GO" id="GO:0031032">
    <property type="term" value="P:actomyosin structure organization"/>
    <property type="evidence" value="ECO:0007669"/>
    <property type="project" value="TreeGrafter"/>
</dbReference>
<keyword evidence="2" id="KW-0723">Serine/threonine-protein kinase</keyword>
<dbReference type="InterPro" id="IPR008271">
    <property type="entry name" value="Ser/Thr_kinase_AS"/>
</dbReference>
<evidence type="ECO:0000256" key="7">
    <source>
        <dbReference type="ARBA" id="ARBA00022840"/>
    </source>
</evidence>
<dbReference type="Gene3D" id="1.10.510.10">
    <property type="entry name" value="Transferase(Phosphotransferase) domain 1"/>
    <property type="match status" value="1"/>
</dbReference>
<evidence type="ECO:0000256" key="3">
    <source>
        <dbReference type="ARBA" id="ARBA00022553"/>
    </source>
</evidence>
<dbReference type="FunFam" id="1.10.510.10:FF:000024">
    <property type="entry name" value="Probable serine/threonine-protein kinase cot-1"/>
    <property type="match status" value="1"/>
</dbReference>
<dbReference type="InterPro" id="IPR050839">
    <property type="entry name" value="Rho-assoc_Ser/Thr_Kinase"/>
</dbReference>
<comment type="caution">
    <text evidence="13">The sequence shown here is derived from an EMBL/GenBank/DDBJ whole genome shotgun (WGS) entry which is preliminary data.</text>
</comment>
<keyword evidence="3" id="KW-0597">Phosphoprotein</keyword>
<gene>
    <name evidence="13" type="ORF">QCA50_008857</name>
</gene>
<evidence type="ECO:0000256" key="4">
    <source>
        <dbReference type="ARBA" id="ARBA00022679"/>
    </source>
</evidence>
<dbReference type="GO" id="GO:0005737">
    <property type="term" value="C:cytoplasm"/>
    <property type="evidence" value="ECO:0007669"/>
    <property type="project" value="TreeGrafter"/>
</dbReference>
<evidence type="ECO:0000256" key="10">
    <source>
        <dbReference type="ARBA" id="ARBA00048679"/>
    </source>
</evidence>
<keyword evidence="7" id="KW-0067">ATP-binding</keyword>
<dbReference type="PROSITE" id="PS00108">
    <property type="entry name" value="PROTEIN_KINASE_ST"/>
    <property type="match status" value="1"/>
</dbReference>
<dbReference type="InterPro" id="IPR011009">
    <property type="entry name" value="Kinase-like_dom_sf"/>
</dbReference>
<feature type="domain" description="Protein kinase" evidence="12">
    <location>
        <begin position="60"/>
        <end position="355"/>
    </location>
</feature>
<feature type="region of interest" description="Disordered" evidence="11">
    <location>
        <begin position="424"/>
        <end position="444"/>
    </location>
</feature>
<accession>A0AAW0GCI9</accession>
<dbReference type="PROSITE" id="PS50011">
    <property type="entry name" value="PROTEIN_KINASE_DOM"/>
    <property type="match status" value="1"/>
</dbReference>
<evidence type="ECO:0000256" key="6">
    <source>
        <dbReference type="ARBA" id="ARBA00022777"/>
    </source>
</evidence>
<dbReference type="GO" id="GO:0004674">
    <property type="term" value="F:protein serine/threonine kinase activity"/>
    <property type="evidence" value="ECO:0007669"/>
    <property type="project" value="UniProtKB-KW"/>
</dbReference>
<dbReference type="Proteomes" id="UP001385951">
    <property type="component" value="Unassembled WGS sequence"/>
</dbReference>
<feature type="compositionally biased region" description="Polar residues" evidence="11">
    <location>
        <begin position="424"/>
        <end position="443"/>
    </location>
</feature>
<keyword evidence="5" id="KW-0547">Nucleotide-binding</keyword>
<dbReference type="SMART" id="SM00220">
    <property type="entry name" value="S_TKc"/>
    <property type="match status" value="1"/>
</dbReference>
<protein>
    <recommendedName>
        <fullName evidence="1">non-specific serine/threonine protein kinase</fullName>
        <ecNumber evidence="1">2.7.11.1</ecNumber>
    </recommendedName>
</protein>
<dbReference type="Gene3D" id="3.30.200.20">
    <property type="entry name" value="Phosphorylase Kinase, domain 1"/>
    <property type="match status" value="1"/>
</dbReference>
<evidence type="ECO:0000313" key="14">
    <source>
        <dbReference type="Proteomes" id="UP001385951"/>
    </source>
</evidence>
<name>A0AAW0GCI9_9APHY</name>
<feature type="region of interest" description="Disordered" evidence="11">
    <location>
        <begin position="653"/>
        <end position="681"/>
    </location>
</feature>
<comment type="catalytic activity">
    <reaction evidence="10">
        <text>L-seryl-[protein] + ATP = O-phospho-L-seryl-[protein] + ADP + H(+)</text>
        <dbReference type="Rhea" id="RHEA:17989"/>
        <dbReference type="Rhea" id="RHEA-COMP:9863"/>
        <dbReference type="Rhea" id="RHEA-COMP:11604"/>
        <dbReference type="ChEBI" id="CHEBI:15378"/>
        <dbReference type="ChEBI" id="CHEBI:29999"/>
        <dbReference type="ChEBI" id="CHEBI:30616"/>
        <dbReference type="ChEBI" id="CHEBI:83421"/>
        <dbReference type="ChEBI" id="CHEBI:456216"/>
        <dbReference type="EC" id="2.7.11.1"/>
    </reaction>
</comment>
<dbReference type="AlphaFoldDB" id="A0AAW0GCI9"/>
<dbReference type="InterPro" id="IPR000719">
    <property type="entry name" value="Prot_kinase_dom"/>
</dbReference>
<proteinExistence type="inferred from homology"/>
<dbReference type="EC" id="2.7.11.1" evidence="1"/>
<dbReference type="PANTHER" id="PTHR22988">
    <property type="entry name" value="MYOTONIC DYSTROPHY S/T KINASE-RELATED"/>
    <property type="match status" value="1"/>
</dbReference>
<evidence type="ECO:0000313" key="13">
    <source>
        <dbReference type="EMBL" id="KAK7687642.1"/>
    </source>
</evidence>
<dbReference type="PANTHER" id="PTHR22988:SF71">
    <property type="entry name" value="CITRON RHO-INTERACTING KINASE"/>
    <property type="match status" value="1"/>
</dbReference>
<feature type="region of interest" description="Disordered" evidence="11">
    <location>
        <begin position="465"/>
        <end position="547"/>
    </location>
</feature>
<dbReference type="SUPFAM" id="SSF56112">
    <property type="entry name" value="Protein kinase-like (PK-like)"/>
    <property type="match status" value="1"/>
</dbReference>
<feature type="compositionally biased region" description="Polar residues" evidence="11">
    <location>
        <begin position="470"/>
        <end position="482"/>
    </location>
</feature>
<keyword evidence="6" id="KW-0418">Kinase</keyword>
<comment type="catalytic activity">
    <reaction evidence="9">
        <text>L-threonyl-[protein] + ATP = O-phospho-L-threonyl-[protein] + ADP + H(+)</text>
        <dbReference type="Rhea" id="RHEA:46608"/>
        <dbReference type="Rhea" id="RHEA-COMP:11060"/>
        <dbReference type="Rhea" id="RHEA-COMP:11605"/>
        <dbReference type="ChEBI" id="CHEBI:15378"/>
        <dbReference type="ChEBI" id="CHEBI:30013"/>
        <dbReference type="ChEBI" id="CHEBI:30616"/>
        <dbReference type="ChEBI" id="CHEBI:61977"/>
        <dbReference type="ChEBI" id="CHEBI:456216"/>
        <dbReference type="EC" id="2.7.11.1"/>
    </reaction>
</comment>
<feature type="region of interest" description="Disordered" evidence="11">
    <location>
        <begin position="712"/>
        <end position="731"/>
    </location>
</feature>
<evidence type="ECO:0000256" key="1">
    <source>
        <dbReference type="ARBA" id="ARBA00012513"/>
    </source>
</evidence>
<evidence type="ECO:0000256" key="11">
    <source>
        <dbReference type="SAM" id="MobiDB-lite"/>
    </source>
</evidence>
<reference evidence="13 14" key="1">
    <citation type="submission" date="2022-09" db="EMBL/GenBank/DDBJ databases">
        <authorList>
            <person name="Palmer J.M."/>
        </authorList>
    </citation>
    <scope>NUCLEOTIDE SEQUENCE [LARGE SCALE GENOMIC DNA]</scope>
    <source>
        <strain evidence="13 14">DSM 7382</strain>
    </source>
</reference>
<dbReference type="EMBL" id="JASBNA010000012">
    <property type="protein sequence ID" value="KAK7687642.1"/>
    <property type="molecule type" value="Genomic_DNA"/>
</dbReference>
<dbReference type="GO" id="GO:0005524">
    <property type="term" value="F:ATP binding"/>
    <property type="evidence" value="ECO:0007669"/>
    <property type="project" value="UniProtKB-KW"/>
</dbReference>
<dbReference type="GO" id="GO:0005856">
    <property type="term" value="C:cytoskeleton"/>
    <property type="evidence" value="ECO:0007669"/>
    <property type="project" value="TreeGrafter"/>
</dbReference>
<evidence type="ECO:0000256" key="2">
    <source>
        <dbReference type="ARBA" id="ARBA00022527"/>
    </source>
</evidence>
<evidence type="ECO:0000256" key="8">
    <source>
        <dbReference type="ARBA" id="ARBA00038271"/>
    </source>
</evidence>
<comment type="similarity">
    <text evidence="8">Belongs to the protein kinase superfamily. STE Ser/Thr protein kinase family. COT1 subfamily.</text>
</comment>